<evidence type="ECO:0000313" key="3">
    <source>
        <dbReference type="Proteomes" id="UP000566819"/>
    </source>
</evidence>
<dbReference type="Proteomes" id="UP000566819">
    <property type="component" value="Unassembled WGS sequence"/>
</dbReference>
<feature type="region of interest" description="Disordered" evidence="1">
    <location>
        <begin position="34"/>
        <end position="58"/>
    </location>
</feature>
<organism evidence="2 3">
    <name type="scientific">Cudoniella acicularis</name>
    <dbReference type="NCBI Taxonomy" id="354080"/>
    <lineage>
        <taxon>Eukaryota</taxon>
        <taxon>Fungi</taxon>
        <taxon>Dikarya</taxon>
        <taxon>Ascomycota</taxon>
        <taxon>Pezizomycotina</taxon>
        <taxon>Leotiomycetes</taxon>
        <taxon>Helotiales</taxon>
        <taxon>Tricladiaceae</taxon>
        <taxon>Cudoniella</taxon>
    </lineage>
</organism>
<dbReference type="OrthoDB" id="5370691at2759"/>
<dbReference type="EMBL" id="JAAMPI010000295">
    <property type="protein sequence ID" value="KAF4633043.1"/>
    <property type="molecule type" value="Genomic_DNA"/>
</dbReference>
<keyword evidence="3" id="KW-1185">Reference proteome</keyword>
<comment type="caution">
    <text evidence="2">The sequence shown here is derived from an EMBL/GenBank/DDBJ whole genome shotgun (WGS) entry which is preliminary data.</text>
</comment>
<proteinExistence type="predicted"/>
<evidence type="ECO:0000313" key="2">
    <source>
        <dbReference type="EMBL" id="KAF4633043.1"/>
    </source>
</evidence>
<dbReference type="AlphaFoldDB" id="A0A8H4W3P8"/>
<feature type="compositionally biased region" description="Basic residues" evidence="1">
    <location>
        <begin position="35"/>
        <end position="56"/>
    </location>
</feature>
<gene>
    <name evidence="2" type="ORF">G7Y89_g5080</name>
</gene>
<feature type="region of interest" description="Disordered" evidence="1">
    <location>
        <begin position="1"/>
        <end position="22"/>
    </location>
</feature>
<sequence length="399" mass="45570">MSRRGPAALEASESERSQISPKAYFGKECLQGHVGRMHKGPRQRPVGRRPVVRHKASSGVPVDEATIKGCREKMQYRNCSDSEDDEEGETDDYKDYRCGPGTLVMFPELQIILPARKSACQGAALPSFDGYSEESCPSGYNETIWTCKLCKNHRTEGLSLSRRCDKCRFRQKIYQELHKKGLYTPESGSSCTKCDRPRALPRSRLCPLHAIQHRHGLSFKLSSDTAEQIDSILSCSRVSLERAWKPVNDAFKLLNSSSSPSHNYKYYVLVDLEFSVFNEGVVEIWQVSIIDLLGKPLVEAFIDWEESEREKHGDGYQHRLNKPEFATMWNFYHLRAMERKSGKRTLPNWTMQELAEELNHHVNRETTFIEYSYGGVDFNVLSKGLSHFGHPNFLGSVKH</sequence>
<accession>A0A8H4W3P8</accession>
<name>A0A8H4W3P8_9HELO</name>
<reference evidence="2 3" key="1">
    <citation type="submission" date="2020-03" db="EMBL/GenBank/DDBJ databases">
        <title>Draft Genome Sequence of Cudoniella acicularis.</title>
        <authorList>
            <person name="Buettner E."/>
            <person name="Kellner H."/>
        </authorList>
    </citation>
    <scope>NUCLEOTIDE SEQUENCE [LARGE SCALE GENOMIC DNA]</scope>
    <source>
        <strain evidence="2 3">DSM 108380</strain>
    </source>
</reference>
<protein>
    <submittedName>
        <fullName evidence="2">Uncharacterized protein</fullName>
    </submittedName>
</protein>
<evidence type="ECO:0000256" key="1">
    <source>
        <dbReference type="SAM" id="MobiDB-lite"/>
    </source>
</evidence>